<feature type="domain" description="Fimbrial-type adhesion" evidence="2">
    <location>
        <begin position="187"/>
        <end position="313"/>
    </location>
</feature>
<evidence type="ECO:0000259" key="2">
    <source>
        <dbReference type="Pfam" id="PF00419"/>
    </source>
</evidence>
<dbReference type="GO" id="GO:0007155">
    <property type="term" value="P:cell adhesion"/>
    <property type="evidence" value="ECO:0007669"/>
    <property type="project" value="InterPro"/>
</dbReference>
<sequence>MKRLYGALVLLVLLGVTPTARAADCRVNGGPWQTVNPGGTISLQIPVNVRLGSDTTRILLEGANIECKFTSFGGPAWLQDYWATSTQVGPAWTPGPKFSNQGTGLRINGAYLNTPVPDGIRILTIPNNAVGYPLAVTPYILIRNNPTNPIDIRIGDTLGTLRLNQTNNYDAGRTGLLLAYIAANNFTVSPSTCTINNNNPIEINFGDVHQRAIGTDPLTTSVSTNRRLTYSCPDGGINTPITITYKGTPTSFNNRLLTMTHPDVGTALVRAGSAVQVNGSFLTRITNSGGGDDVTFSLVRRAGSLPAAGAISGSGVLVMGVP</sequence>
<proteinExistence type="predicted"/>
<dbReference type="InterPro" id="IPR000259">
    <property type="entry name" value="Adhesion_dom_fimbrial"/>
</dbReference>
<organism evidence="4 5">
    <name type="scientific">Pseudomonas antarctica</name>
    <dbReference type="NCBI Taxonomy" id="219572"/>
    <lineage>
        <taxon>Bacteria</taxon>
        <taxon>Pseudomonadati</taxon>
        <taxon>Pseudomonadota</taxon>
        <taxon>Gammaproteobacteria</taxon>
        <taxon>Pseudomonadales</taxon>
        <taxon>Pseudomonadaceae</taxon>
        <taxon>Pseudomonas</taxon>
    </lineage>
</organism>
<feature type="chain" id="PRO_5009246803" evidence="1">
    <location>
        <begin position="23"/>
        <end position="322"/>
    </location>
</feature>
<name>A0A1H0AG52_9PSED</name>
<dbReference type="InterPro" id="IPR008966">
    <property type="entry name" value="Adhesion_dom_sf"/>
</dbReference>
<protein>
    <submittedName>
        <fullName evidence="4">Fimbrial protein</fullName>
    </submittedName>
</protein>
<dbReference type="OrthoDB" id="7030744at2"/>
<evidence type="ECO:0000313" key="5">
    <source>
        <dbReference type="Proteomes" id="UP000182470"/>
    </source>
</evidence>
<dbReference type="Gene3D" id="2.60.40.1090">
    <property type="entry name" value="Fimbrial-type adhesion domain"/>
    <property type="match status" value="2"/>
</dbReference>
<dbReference type="SUPFAM" id="SSF49401">
    <property type="entry name" value="Bacterial adhesins"/>
    <property type="match status" value="1"/>
</dbReference>
<evidence type="ECO:0000256" key="1">
    <source>
        <dbReference type="SAM" id="SignalP"/>
    </source>
</evidence>
<evidence type="ECO:0000313" key="3">
    <source>
        <dbReference type="EMBL" id="KAF2407266.1"/>
    </source>
</evidence>
<dbReference type="RefSeq" id="WP_083358323.1">
    <property type="nucleotide sequence ID" value="NZ_JXDI01000002.1"/>
</dbReference>
<gene>
    <name evidence="3" type="ORF">PSAN_41950</name>
    <name evidence="4" type="ORF">SAMN04490179_3644</name>
</gene>
<dbReference type="EMBL" id="LT629704">
    <property type="protein sequence ID" value="SDN31993.1"/>
    <property type="molecule type" value="Genomic_DNA"/>
</dbReference>
<evidence type="ECO:0000313" key="4">
    <source>
        <dbReference type="EMBL" id="SDN31993.1"/>
    </source>
</evidence>
<accession>A0A1H0AG52</accession>
<keyword evidence="1" id="KW-0732">Signal</keyword>
<evidence type="ECO:0000313" key="6">
    <source>
        <dbReference type="Proteomes" id="UP000748067"/>
    </source>
</evidence>
<dbReference type="InterPro" id="IPR036937">
    <property type="entry name" value="Adhesion_dom_fimbrial_sf"/>
</dbReference>
<dbReference type="Proteomes" id="UP000748067">
    <property type="component" value="Unassembled WGS sequence"/>
</dbReference>
<feature type="signal peptide" evidence="1">
    <location>
        <begin position="1"/>
        <end position="22"/>
    </location>
</feature>
<dbReference type="AlphaFoldDB" id="A0A1H0AG52"/>
<dbReference type="Proteomes" id="UP000182470">
    <property type="component" value="Chromosome I"/>
</dbReference>
<reference evidence="3 6" key="1">
    <citation type="submission" date="2015-01" db="EMBL/GenBank/DDBJ databases">
        <title>Genome Sequence of Pseudomonas antarctica CMS 35.</title>
        <authorList>
            <person name="Voget S."/>
            <person name="Chow J."/>
            <person name="Daniel R."/>
            <person name="Streit W."/>
        </authorList>
    </citation>
    <scope>NUCLEOTIDE SEQUENCE [LARGE SCALE GENOMIC DNA]</scope>
    <source>
        <strain evidence="3 6">CMS 35</strain>
    </source>
</reference>
<reference evidence="4 5" key="2">
    <citation type="submission" date="2016-10" db="EMBL/GenBank/DDBJ databases">
        <authorList>
            <person name="de Groot N.N."/>
        </authorList>
    </citation>
    <scope>NUCLEOTIDE SEQUENCE [LARGE SCALE GENOMIC DNA]</scope>
    <source>
        <strain evidence="4 5">BS2772</strain>
    </source>
</reference>
<dbReference type="EMBL" id="JXDI01000002">
    <property type="protein sequence ID" value="KAF2407266.1"/>
    <property type="molecule type" value="Genomic_DNA"/>
</dbReference>
<keyword evidence="6" id="KW-1185">Reference proteome</keyword>
<dbReference type="Pfam" id="PF00419">
    <property type="entry name" value="Fimbrial"/>
    <property type="match status" value="1"/>
</dbReference>
<dbReference type="GO" id="GO:0009289">
    <property type="term" value="C:pilus"/>
    <property type="evidence" value="ECO:0007669"/>
    <property type="project" value="InterPro"/>
</dbReference>